<reference evidence="4 5" key="1">
    <citation type="journal article" date="2009" name="Science">
        <title>Green evolution and dynamic adaptations revealed by genomes of the marine picoeukaryotes Micromonas.</title>
        <authorList>
            <person name="Worden A.Z."/>
            <person name="Lee J.H."/>
            <person name="Mock T."/>
            <person name="Rouze P."/>
            <person name="Simmons M.P."/>
            <person name="Aerts A.L."/>
            <person name="Allen A.E."/>
            <person name="Cuvelier M.L."/>
            <person name="Derelle E."/>
            <person name="Everett M.V."/>
            <person name="Foulon E."/>
            <person name="Grimwood J."/>
            <person name="Gundlach H."/>
            <person name="Henrissat B."/>
            <person name="Napoli C."/>
            <person name="McDonald S.M."/>
            <person name="Parker M.S."/>
            <person name="Rombauts S."/>
            <person name="Salamov A."/>
            <person name="Von Dassow P."/>
            <person name="Badger J.H."/>
            <person name="Coutinho P.M."/>
            <person name="Demir E."/>
            <person name="Dubchak I."/>
            <person name="Gentemann C."/>
            <person name="Eikrem W."/>
            <person name="Gready J.E."/>
            <person name="John U."/>
            <person name="Lanier W."/>
            <person name="Lindquist E.A."/>
            <person name="Lucas S."/>
            <person name="Mayer K.F."/>
            <person name="Moreau H."/>
            <person name="Not F."/>
            <person name="Otillar R."/>
            <person name="Panaud O."/>
            <person name="Pangilinan J."/>
            <person name="Paulsen I."/>
            <person name="Piegu B."/>
            <person name="Poliakov A."/>
            <person name="Robbens S."/>
            <person name="Schmutz J."/>
            <person name="Toulza E."/>
            <person name="Wyss T."/>
            <person name="Zelensky A."/>
            <person name="Zhou K."/>
            <person name="Armbrust E.V."/>
            <person name="Bhattacharya D."/>
            <person name="Goodenough U.W."/>
            <person name="Van de Peer Y."/>
            <person name="Grigoriev I.V."/>
        </authorList>
    </citation>
    <scope>NUCLEOTIDE SEQUENCE [LARGE SCALE GENOMIC DNA]</scope>
    <source>
        <strain evidence="4 5">CCMP1545</strain>
    </source>
</reference>
<accession>C1N8T9</accession>
<evidence type="ECO:0000313" key="5">
    <source>
        <dbReference type="Proteomes" id="UP000001876"/>
    </source>
</evidence>
<protein>
    <submittedName>
        <fullName evidence="4">Predicted protein</fullName>
    </submittedName>
</protein>
<dbReference type="PROSITE" id="PS50084">
    <property type="entry name" value="KH_TYPE_1"/>
    <property type="match status" value="2"/>
</dbReference>
<dbReference type="PANTHER" id="PTHR10288">
    <property type="entry name" value="KH DOMAIN CONTAINING RNA BINDING PROTEIN"/>
    <property type="match status" value="1"/>
</dbReference>
<dbReference type="SMART" id="SM00322">
    <property type="entry name" value="KH"/>
    <property type="match status" value="2"/>
</dbReference>
<proteinExistence type="predicted"/>
<dbReference type="CDD" id="cd00105">
    <property type="entry name" value="KH-I"/>
    <property type="match status" value="2"/>
</dbReference>
<dbReference type="EMBL" id="GG663751">
    <property type="protein sequence ID" value="EEH51235.1"/>
    <property type="molecule type" value="Genomic_DNA"/>
</dbReference>
<evidence type="ECO:0000259" key="3">
    <source>
        <dbReference type="SMART" id="SM00322"/>
    </source>
</evidence>
<dbReference type="AlphaFoldDB" id="C1N8T9"/>
<keyword evidence="5" id="KW-1185">Reference proteome</keyword>
<evidence type="ECO:0000313" key="4">
    <source>
        <dbReference type="EMBL" id="EEH51235.1"/>
    </source>
</evidence>
<feature type="domain" description="K Homology" evidence="3">
    <location>
        <begin position="90"/>
        <end position="156"/>
    </location>
</feature>
<keyword evidence="1" id="KW-0677">Repeat</keyword>
<dbReference type="Pfam" id="PF00013">
    <property type="entry name" value="KH_1"/>
    <property type="match status" value="2"/>
</dbReference>
<dbReference type="KEGG" id="mpp:MICPUCDRAFT_23440"/>
<dbReference type="RefSeq" id="XP_003064330.1">
    <property type="nucleotide sequence ID" value="XM_003064284.1"/>
</dbReference>
<keyword evidence="2" id="KW-0694">RNA-binding</keyword>
<organism evidence="5">
    <name type="scientific">Micromonas pusilla (strain CCMP1545)</name>
    <name type="common">Picoplanktonic green alga</name>
    <dbReference type="NCBI Taxonomy" id="564608"/>
    <lineage>
        <taxon>Eukaryota</taxon>
        <taxon>Viridiplantae</taxon>
        <taxon>Chlorophyta</taxon>
        <taxon>Mamiellophyceae</taxon>
        <taxon>Mamiellales</taxon>
        <taxon>Mamiellaceae</taxon>
        <taxon>Micromonas</taxon>
    </lineage>
</organism>
<evidence type="ECO:0000256" key="2">
    <source>
        <dbReference type="PROSITE-ProRule" id="PRU00117"/>
    </source>
</evidence>
<dbReference type="Gene3D" id="3.30.1370.10">
    <property type="entry name" value="K Homology domain, type 1"/>
    <property type="match status" value="2"/>
</dbReference>
<dbReference type="InterPro" id="IPR004087">
    <property type="entry name" value="KH_dom"/>
</dbReference>
<name>C1N8T9_MICPC</name>
<dbReference type="OMA" id="HITIDQN"/>
<dbReference type="GO" id="GO:0003723">
    <property type="term" value="F:RNA binding"/>
    <property type="evidence" value="ECO:0007669"/>
    <property type="project" value="UniProtKB-UniRule"/>
</dbReference>
<evidence type="ECO:0000256" key="1">
    <source>
        <dbReference type="ARBA" id="ARBA00022737"/>
    </source>
</evidence>
<dbReference type="InterPro" id="IPR004088">
    <property type="entry name" value="KH_dom_type_1"/>
</dbReference>
<dbReference type="eggNOG" id="KOG1676">
    <property type="taxonomic scope" value="Eukaryota"/>
</dbReference>
<feature type="non-terminal residue" evidence="4">
    <location>
        <position position="156"/>
    </location>
</feature>
<feature type="domain" description="K Homology" evidence="3">
    <location>
        <begin position="8"/>
        <end position="78"/>
    </location>
</feature>
<dbReference type="GeneID" id="9689949"/>
<dbReference type="InterPro" id="IPR036612">
    <property type="entry name" value="KH_dom_type_1_sf"/>
</dbReference>
<gene>
    <name evidence="4" type="ORF">MICPUCDRAFT_23440</name>
</gene>
<dbReference type="Proteomes" id="UP000001876">
    <property type="component" value="Unassembled WGS sequence"/>
</dbReference>
<dbReference type="OrthoDB" id="498599at2759"/>
<dbReference type="SUPFAM" id="SSF54791">
    <property type="entry name" value="Eukaryotic type KH-domain (KH-domain type I)"/>
    <property type="match status" value="2"/>
</dbReference>
<sequence length="156" mass="15919">MHAHPPTDAACNFIDCPPGLVGRVIGKGGETIKGLQAQSGAHITIDQNYPDGAPRKISISGPAGCVDIASKLVEDLLKGGPVRGGGVGPGQAQQIVECPKDMVGRVIGRGGETIKGLQSQTGARIQIDQSVSPCLITITGNPYCVDAASRAVVDVI</sequence>